<dbReference type="InterPro" id="IPR013783">
    <property type="entry name" value="Ig-like_fold"/>
</dbReference>
<evidence type="ECO:0000256" key="2">
    <source>
        <dbReference type="ARBA" id="ARBA00004496"/>
    </source>
</evidence>
<feature type="domain" description="Hydin adenylate kinase-like" evidence="8">
    <location>
        <begin position="1887"/>
        <end position="2010"/>
    </location>
</feature>
<feature type="compositionally biased region" description="Basic and acidic residues" evidence="7">
    <location>
        <begin position="1977"/>
        <end position="1986"/>
    </location>
</feature>
<feature type="compositionally biased region" description="Basic and acidic residues" evidence="7">
    <location>
        <begin position="2390"/>
        <end position="2406"/>
    </location>
</feature>
<reference evidence="11 12" key="1">
    <citation type="submission" date="2021-04" db="EMBL/GenBank/DDBJ databases">
        <authorList>
            <person name="Bliznina A."/>
        </authorList>
    </citation>
    <scope>NUCLEOTIDE SEQUENCE [LARGE SCALE GENOMIC DNA]</scope>
</reference>
<evidence type="ECO:0000256" key="3">
    <source>
        <dbReference type="ARBA" id="ARBA00022490"/>
    </source>
</evidence>
<feature type="domain" description="HYDIN/VesB/CFA65-like Ig-like" evidence="9">
    <location>
        <begin position="3461"/>
        <end position="3581"/>
    </location>
</feature>
<evidence type="ECO:0000313" key="12">
    <source>
        <dbReference type="Proteomes" id="UP001158576"/>
    </source>
</evidence>
<feature type="compositionally biased region" description="Low complexity" evidence="7">
    <location>
        <begin position="1959"/>
        <end position="1974"/>
    </location>
</feature>
<evidence type="ECO:0000256" key="1">
    <source>
        <dbReference type="ARBA" id="ARBA00004138"/>
    </source>
</evidence>
<evidence type="ECO:0000256" key="7">
    <source>
        <dbReference type="SAM" id="MobiDB-lite"/>
    </source>
</evidence>
<feature type="compositionally biased region" description="Low complexity" evidence="7">
    <location>
        <begin position="1997"/>
        <end position="2013"/>
    </location>
</feature>
<name>A0ABN7SVH4_OIKDI</name>
<dbReference type="InterPro" id="IPR027417">
    <property type="entry name" value="P-loop_NTPase"/>
</dbReference>
<keyword evidence="12" id="KW-1185">Reference proteome</keyword>
<proteinExistence type="predicted"/>
<dbReference type="InterPro" id="IPR059041">
    <property type="entry name" value="Ig_DLEC1_1"/>
</dbReference>
<feature type="region of interest" description="Disordered" evidence="7">
    <location>
        <begin position="2252"/>
        <end position="2285"/>
    </location>
</feature>
<dbReference type="Gene3D" id="2.60.40.10">
    <property type="entry name" value="Immunoglobulins"/>
    <property type="match status" value="24"/>
</dbReference>
<comment type="subcellular location">
    <subcellularLocation>
        <location evidence="1">Cell projection</location>
        <location evidence="1">Cilium</location>
    </subcellularLocation>
    <subcellularLocation>
        <location evidence="2">Cytoplasm</location>
    </subcellularLocation>
</comment>
<feature type="domain" description="Deleted in lung and esophageal cancer protein 1 Ig-like" evidence="10">
    <location>
        <begin position="98"/>
        <end position="195"/>
    </location>
</feature>
<dbReference type="SUPFAM" id="SSF52540">
    <property type="entry name" value="P-loop containing nucleoside triphosphate hydrolases"/>
    <property type="match status" value="1"/>
</dbReference>
<feature type="domain" description="HYDIN/VesB/CFA65-like Ig-like" evidence="9">
    <location>
        <begin position="199"/>
        <end position="292"/>
    </location>
</feature>
<dbReference type="PANTHER" id="PTHR23053">
    <property type="entry name" value="DLEC1 DELETED IN LUNG AND ESOPHAGEAL CANCER 1"/>
    <property type="match status" value="1"/>
</dbReference>
<feature type="region of interest" description="Disordered" evidence="7">
    <location>
        <begin position="1940"/>
        <end position="2017"/>
    </location>
</feature>
<dbReference type="InterPro" id="IPR033768">
    <property type="entry name" value="Hydin_ADK"/>
</dbReference>
<dbReference type="InterPro" id="IPR053879">
    <property type="entry name" value="HYDIN_VesB_CFA65-like_Ig"/>
</dbReference>
<evidence type="ECO:0000313" key="11">
    <source>
        <dbReference type="EMBL" id="CAG5105811.1"/>
    </source>
</evidence>
<feature type="coiled-coil region" evidence="6">
    <location>
        <begin position="2088"/>
        <end position="2150"/>
    </location>
</feature>
<dbReference type="Pfam" id="PF22544">
    <property type="entry name" value="HYDIN_VesB_CFA65-like_Ig"/>
    <property type="match status" value="4"/>
</dbReference>
<dbReference type="Pfam" id="PF17213">
    <property type="entry name" value="Hydin_ADK"/>
    <property type="match status" value="1"/>
</dbReference>
<evidence type="ECO:0000259" key="8">
    <source>
        <dbReference type="Pfam" id="PF17213"/>
    </source>
</evidence>
<feature type="compositionally biased region" description="Basic and acidic residues" evidence="7">
    <location>
        <begin position="2253"/>
        <end position="2268"/>
    </location>
</feature>
<evidence type="ECO:0000259" key="10">
    <source>
        <dbReference type="Pfam" id="PF23277"/>
    </source>
</evidence>
<feature type="compositionally biased region" description="Polar residues" evidence="7">
    <location>
        <begin position="2180"/>
        <end position="2195"/>
    </location>
</feature>
<dbReference type="InterPro" id="IPR033305">
    <property type="entry name" value="Hydin-like"/>
</dbReference>
<keyword evidence="5" id="KW-0966">Cell projection</keyword>
<dbReference type="PANTHER" id="PTHR23053:SF0">
    <property type="entry name" value="HYDROCEPHALUS-INDUCING PROTEIN HOMOLOG"/>
    <property type="match status" value="1"/>
</dbReference>
<keyword evidence="6" id="KW-0175">Coiled coil</keyword>
<evidence type="ECO:0000259" key="9">
    <source>
        <dbReference type="Pfam" id="PF22544"/>
    </source>
</evidence>
<dbReference type="Gene3D" id="3.40.50.300">
    <property type="entry name" value="P-loop containing nucleotide triphosphate hydrolases"/>
    <property type="match status" value="1"/>
</dbReference>
<sequence>MARADQEASLGSGNSELQVYDTITVPKERISDYYQEFAHTSQKPKMTPSQYISSMSLTTEEKYAAIRRTKPAQIIEYFDMKKTTYQTETQVKVDEAVFQAFPSEIVFQNFSAKRTYQVPIQLRNNDKVPRSIQISRENGPYFSVTVPEETNSKIAPGMSFMIFVNFSPEVVKDYDHDLVCVSERERTVIPIKCIGARGLLDFPDFVSLDECPVKMTKEKTLLVRNIGKDTVKFSMQTADKAFVVNPSHGELKVDEAMQVHIEFSPLNIGVISSELEVRFETGESIFVTLQGKCVQMNVQLTQTKLKLSDTFVGTVNYKSFQIVNKGDDIVKYRFTNYSTIDDENRFRTLVSSELDELKEAAENKVKLESVEGNGDAAKLAENLSILNRTYKTEHLRASSDPMLLDDTLFEVLPVEGQIYPGTSVEISVIFKPDTVGLVERQLFCDVQGRELRVPIDVIGKAVGPILAFSFDSIDIGEIFVGSRHSYDVVVINKGEIDGKLKLVPNNSAFGARFTFNPSDITVAANSKSLIEMSFISSKLGKFREVFEFNIDGCSEPLRIDVKGEVIGPTLHIEPKKIEFGTVSLGFEHETEFSIFNTSLVELDYRIVADRIFIGADFEIIPSHEKMPPESESKVKLKFKPNMEGIFACALEMNVPGIGENVVQIPVQAESRIPEISLTKDMFDLGTIPLDYVIEETIEIINHNADLEASFILEYSKVNADLEINPKLTKGVIRAGEHLKIPISLKANMLGLLRETVEVHLVGVPEPLLFDIQGVGQGPEVESSEQEIIWGEVPVLTAITKTMQLTNTSLIPAKFHAMFHKENTVWEVQPAFGEIPPKSQLDFKITVNINDCIEFRDILEIYIEHGENVKINHEVQGVGTTIICEPEMNALPGNGIDLGHVYTTNEEVRKFKLKNMGRRHQQLRWTVANFDKRAQKAANEIAKYKQLKETKDIRYCNLQPPPPKPVCAFKVTPATLELPPGAEGEIELQIKYDLPEMIKENLICHSIIGIAKTKDKILEIPVQCQFINPFIEYSTSSVSFRVDKKPTDKFKILQDEVTITNVSALPAVLRCEYPFYIHSVGNFSQKINFQPNEQQTIKILFEPNYRTDLLSRRCNSKLEIDFVDHPSSDFIELIGEVNFPNLQFSTPEIDFGTILNDTEVGVGVCIKNNGTLPVKYRWWFEIDDNSIKSTQPIIRKSPNTSDFLSQTTCGKQTIDQIWHERCSTNASICGTSRGGYCQTPMMSDKTVTLPSGATTTTTPATFDSNRETGELTVSSLSPPRDIADVFNILPLSGSLKPGQMMSTVFSFFGHPWISANCKAVCDVEGGPQYETIVKGNASETDFEFSETNLQFEKIPFDEFAEKELILYNRGNVDFDFQADSDCVDNINDLKMGGICLQPCSGVIASGACATIKVIYYPGMPQKFYKTFGIRVAHFQTTQLICLGEGVFPRVQLDLPRHDSDGNVEKISNLVRKQLENASNGSAETVISDTAVEQEAERLILCEAIRTLAASPSKSTRKNAHRYCLPDYILDFGPVILGHVMTHTVRATNCGFVPVNFNIDHQPTFGTGFFCELDRVKELPGFPKHEFVEFKLTLDPKKVGPQEVKVPLTIQNGPIVNIILRADVLMPQISISTKNIAFGEVEHGRCKVITMRVSNPLTVDAVWKIKRDTKKEVVDKHIPLHVRKAMPKKKEGPQIFEIAPMEGHLAPGEFRDVQVKFMPDGNGNFSESLLFSVIDSEEKIRIPVSGTGLGQELQILCTEATMDPIMPYGHSAFHDFMISNPCKSALEFFSVDFDEKHIEEDRVIFEQKGFDQFNNLILPPREISQGLPLALQVSSKPSSASTGLASQHSQDHIETSDIGLEDPVEKALREYIQIQDPQKLTDESNAIGLIIWGPTQSGKTTMAKIISERYGLRILNMDTIIMNAINSGTSFWARRAQEAYEQDISSVPSTPSMKDGKRKSAFQPSSAPSRSSVTSKKTTRTESEDKALKPQTETRSITSRNSSKGNLNSKSSLSSRGEKGPVMISEDIISELFSEFMAADEKANGFIFDGLECSFCQIKKFASQRFSDLLTKLEFAELKRREEIHEKIANDNANCEANARESRIKEMTEDEYDALPLEMKIEFDKKILASRKAAKQAKIERMRIEREQAELASVVLEATKQGKGKKGTVNMKASVLAFKSNLNSQDNESENTASSGASRKRRQSIKPTLLEVSDEDQLLMDKMNAFQDLSPILENYVTYWNRIERCLVKLPDNNKITDEDKDNKKDDKKGKKDKAKKESKKTQQEIEEEEQKLKAEIDAIMAREEIGIPMAVVYSPYKFPAEKEYMYILPDEKEFKQIMEEEKIPNIPAPIEFSVIKKPAAPTDQITQPKGVFTLVGYGPDDPNVSEELQEEEARRTPIDEEKRTDSKKTKRTKLNSKASKSGMNLKEKNSPSPDILVPVYEKIYKLAKYRWVLDPGESMKLRVRFNSKNIGLYESPLAFEIVGSRRRFEIACKGSCEYPMIINKPESVFSNILKTPLGPNEHVNKTYLVAEGLYDFGPLLVGKTKDRLRPNKYPDNIDKLKIINPRPYKIEINFSLKESEGVNGTFSLDQTKLCLEPKSHAWLSVFAFPKTQGLFKDTIICEIKDNPEPVHFDIACTAVKPEVEVDKKQVQFEKLLLHRKNTQKLTLTNPTAITIAWRLAAMENLGDEISASEDYGAIPPHSKHEITFTFRAIKPMNLKRTIRVEIGDIDNVLGVCQAEAVQVIGEAYDVALDMSFPRGADGGLDFGTVQVFEECKQACALKNKGKYEIHYKFTFESFNGMKVKGPLSDLFKIVPSHGSLNPTDRPTQVHIIFNSRSEIQITDAPIIRCHVIEPSIGNNNTIASIPIKITAKSVFSKYDIVPRSDINFGAMLVSTKRSRTFTIENKGEFDFRYSLQKCDMQSHKTQSCIICTVVKKGGKGGYRQEANQIRLNHGPFLIYPGFGTIQPGQSVTIVVDCAIEQAKNYEEYLAIDITDRDPEDHSNGVPYKLMAEGCLPNIDTSDISRIFEEHRIVRSLNSLRHIRSLTIDDSCYSIDENRFRFPSTIVGTKVTAKFRVLNPHKLPVDLNISVRAVSVRNQLKVAEVFDVEPQKAQIAPHKNLIVEVSFCPKTIQEYDCIFEAAVECSLAQFKPKSLTFAVFGEGSLPSVSLVAPALRSSNGHGLLNFGRLQTGKQVLLPVIIENTGDLPAHVNMDITECEFFKISKKNSDFVELEENLHSYYSHDATTVINPGKQAQFQIAFSTKKTGSFKGTLAIRLQDNEFETIVCDLHAQAYSDSVFIQNLPTLPISLNGGSTTDVLYFGHQNIGEDATKSFVIFNSFSNKSIKFEFDPCANIELAPNCGHLHPGARKTIQAQLKSSSSLLPGENGTLGTINCKISLILLGRKAVDWDDRLKYVHWVDTEVEGERIVKKKVEDKLAEPKHEVIEELPPLSLDVVGTVDYAKAELSDEQLNFGTRRIFSEMSKKFTITNTGAVDMTFNWDLCHNQALCPSGGAKEPRIKTAVPFKTEVLNGFTVSPMCGKILAGETATVNVKFLPTNAGEINANATCYLANGEAGNNTLNIKLTGEGLIPDIHFSLPHKKSLHGNSHLLELRENEEGVPQIYFEAIGMSTKVLSKVWMLNPTSSSYDWKVTNIYEMDSEENLTHTIRCLTPRGRLEAGRKQLIKFEFSSDSVLPIMSRWKFQACTGVTFEFDVNGLARNPRIFLDATHISYPRLISGCSSKQIVNVINDDIIPLDVYIPEESLKVADIGWKVKCPSSSFRLESGEKRPLEINLEGTGSGSINHEVEVRCNRKLSHDKEIGMNIAISAVCHEMKVQLSIEDQYSNKYPLKRNEVNKINLNKIEIHDTVMKSFVILNECDHPVEYSWILPKKTSAYSWNVEPETDVITNTEQKRTKTVVGFTPHKLGPITNATLTLQVAHGIAYTLEFVGTCVPPGVKFSFFEHNFGPTFLFKPGMPDTSKELVIENHDLKEISVEMRSKKKKDWYSCEFAPILLRHRQKATCKFVFRPTTCRSFTDTVEFVINGLSVYEVTISGKGVDLRLELRKPIPRGEIRLGAIRAGQSVTKLIPIVNRSSATAEFQIVQAFRCEGLNQNGVIGISPGGMMKLEPKESIDVAVTFAPSSRLPAFKEHLLLECMDISKHFLTITGACHAVQVSLDQDAIPFAPANPRSSTERRLIMSNTGDIGVGFEWDTDQLTKDFSINPLKGYLSAGNSMAITVSFHPKHVSQDIRCDAIECKIEGSDSLFLTLTGTCVPVNTTKEQPTPFQCLVRSRVTKSVSIRNPTAHTWTLNPIIDGINANYWSGPEAVSIEPYGTRAVDFVYHPLSMLPPGRKHNASVFFPLPDGNGLHFPFVGHADAPKPIAIPTRDVPCKTKHIELLKIENWLRQRQRLRVSIEMVSPDKLDASIKLHGPEYIDVPALDTVNYELTFSSHKEGNLSAKLYFKNEVTNEYILYMVKFKTTQQTTFETITMNSLVRSAATHNIKIFNPMQTPAQFQSECKVTDVTVPGIFTIPPQTNGQVSVEYLPRVGESTGRLTFTNPDLGIFQYDLNLCGIAGKPESPTYFETPLGQTHSVSIKFMNLAKKKTEFNAKLTSTKDFQVERTIAANASSEVIVEVTFDPSAIGSSKATLILTSFSGGEFQFPLVGKCTPPKPQGPFFIKARSSMTIPFRNVLTKAADYRLTLDNPAFSIVRDLETIKSKRVCHINIHFENIPENFSGDFITGKLTITSPKALPGTSWEFYLKGQGTGIKDRTMSVFATIAASTKLKANDGQRKEDTHLNI</sequence>
<evidence type="ECO:0000256" key="4">
    <source>
        <dbReference type="ARBA" id="ARBA00023069"/>
    </source>
</evidence>
<feature type="domain" description="HYDIN/VesB/CFA65-like Ig-like" evidence="9">
    <location>
        <begin position="4171"/>
        <end position="4268"/>
    </location>
</feature>
<gene>
    <name evidence="11" type="ORF">OKIOD_LOCUS11240</name>
</gene>
<dbReference type="Pfam" id="PF23277">
    <property type="entry name" value="Ig_Dlec1_1"/>
    <property type="match status" value="1"/>
</dbReference>
<keyword evidence="4" id="KW-0969">Cilium</keyword>
<dbReference type="EMBL" id="OU015566">
    <property type="protein sequence ID" value="CAG5105811.1"/>
    <property type="molecule type" value="Genomic_DNA"/>
</dbReference>
<keyword evidence="3" id="KW-0963">Cytoplasm</keyword>
<protein>
    <submittedName>
        <fullName evidence="11">Oidioi.mRNA.OKI2018_I69.chr1.g2475.t1.cds</fullName>
    </submittedName>
</protein>
<feature type="compositionally biased region" description="Polar residues" evidence="7">
    <location>
        <begin position="1941"/>
        <end position="1950"/>
    </location>
</feature>
<organism evidence="11 12">
    <name type="scientific">Oikopleura dioica</name>
    <name type="common">Tunicate</name>
    <dbReference type="NCBI Taxonomy" id="34765"/>
    <lineage>
        <taxon>Eukaryota</taxon>
        <taxon>Metazoa</taxon>
        <taxon>Chordata</taxon>
        <taxon>Tunicata</taxon>
        <taxon>Appendicularia</taxon>
        <taxon>Copelata</taxon>
        <taxon>Oikopleuridae</taxon>
        <taxon>Oikopleura</taxon>
    </lineage>
</organism>
<accession>A0ABN7SVH4</accession>
<evidence type="ECO:0000256" key="6">
    <source>
        <dbReference type="SAM" id="Coils"/>
    </source>
</evidence>
<dbReference type="Proteomes" id="UP001158576">
    <property type="component" value="Chromosome 1"/>
</dbReference>
<feature type="domain" description="HYDIN/VesB/CFA65-like Ig-like" evidence="9">
    <location>
        <begin position="464"/>
        <end position="564"/>
    </location>
</feature>
<feature type="region of interest" description="Disordered" evidence="7">
    <location>
        <begin position="2379"/>
        <end position="2429"/>
    </location>
</feature>
<dbReference type="NCBIfam" id="NF012200">
    <property type="entry name" value="choice_anch_D"/>
    <property type="match status" value="2"/>
</dbReference>
<feature type="region of interest" description="Disordered" evidence="7">
    <location>
        <begin position="2180"/>
        <end position="2206"/>
    </location>
</feature>
<evidence type="ECO:0000256" key="5">
    <source>
        <dbReference type="ARBA" id="ARBA00023273"/>
    </source>
</evidence>